<evidence type="ECO:0000259" key="7">
    <source>
        <dbReference type="Pfam" id="PF04182"/>
    </source>
</evidence>
<dbReference type="Pfam" id="PF20222">
    <property type="entry name" value="DUF6581"/>
    <property type="match status" value="1"/>
</dbReference>
<evidence type="ECO:0000313" key="10">
    <source>
        <dbReference type="Proteomes" id="UP001214603"/>
    </source>
</evidence>
<keyword evidence="5" id="KW-0539">Nucleus</keyword>
<evidence type="ECO:0000256" key="4">
    <source>
        <dbReference type="ARBA" id="ARBA00023163"/>
    </source>
</evidence>
<proteinExistence type="predicted"/>
<dbReference type="Pfam" id="PF04182">
    <property type="entry name" value="B-block_TFIIIC"/>
    <property type="match status" value="1"/>
</dbReference>
<dbReference type="EC" id="6.2.1.8" evidence="9"/>
<dbReference type="GO" id="GO:0006384">
    <property type="term" value="P:transcription initiation at RNA polymerase III promoter"/>
    <property type="evidence" value="ECO:0007669"/>
    <property type="project" value="InterPro"/>
</dbReference>
<comment type="subcellular location">
    <subcellularLocation>
        <location evidence="1">Nucleus</location>
    </subcellularLocation>
</comment>
<keyword evidence="9" id="KW-0436">Ligase</keyword>
<dbReference type="Gene3D" id="1.10.10.10">
    <property type="entry name" value="Winged helix-like DNA-binding domain superfamily/Winged helix DNA-binding domain"/>
    <property type="match status" value="1"/>
</dbReference>
<dbReference type="GO" id="GO:0003677">
    <property type="term" value="F:DNA binding"/>
    <property type="evidence" value="ECO:0007669"/>
    <property type="project" value="UniProtKB-KW"/>
</dbReference>
<reference evidence="9" key="1">
    <citation type="submission" date="2023-03" db="EMBL/GenBank/DDBJ databases">
        <title>Mating type loci evolution in Malassezia.</title>
        <authorList>
            <person name="Coelho M.A."/>
        </authorList>
    </citation>
    <scope>NUCLEOTIDE SEQUENCE</scope>
    <source>
        <strain evidence="9">CBS 7876</strain>
    </source>
</reference>
<name>A0AAF0ISA3_9BASI</name>
<feature type="compositionally biased region" description="Low complexity" evidence="6">
    <location>
        <begin position="559"/>
        <end position="579"/>
    </location>
</feature>
<dbReference type="GO" id="GO:0042791">
    <property type="term" value="P:5S class rRNA transcription by RNA polymerase III"/>
    <property type="evidence" value="ECO:0007669"/>
    <property type="project" value="TreeGrafter"/>
</dbReference>
<sequence length="1618" mass="171170">MLARLLAYCAEQVARDGEAGTDVERLFAFAAECLEREGVRAALDAPYRAYVWDALLAQPGVYVGVEEARGAARKGARTSVLGQARPASQAPRAVDRAPLAALQAVHGNALRVAVEAPRVRRLLTGTDDEAFLSAAAYHVLQRVSRARAAGVTVVALGAATGYDQKTVYYLVKALLERDLVAKFAAPEMGHVSNYIVAKAYLADNPQWRAQQDAPGARADEDAEPAWVDVDRLATLEQQRESDDEDEMPPDLAVAHADGAETEMLAFPLLSEEQSRVWLHSRQDLLRARLHRLLRASPAHMTPRQLLATRLGVRAVPGVKRAFIAFLNRCVAAGHVERVRVQLPGASPLYVRATDAGLARLADGDEAAPAADAPRAAWALERETSVELQLLRCIDASHSAGCTLQDLAVLLGASTDVKRMIEQLLARQTTPPYTPLTICAPFEQEGRERRIRYYTFAGFEARCAADGVDLASALGLAPGAPVPRAAAVRPHVLPGEAPFPDTAAYAATLEGLQRREVGFFRDVSGPTPLRKRKAVDPATGQPKRGRPRKTVKTEEDADVAARAEAPGAAAPGASAVEAAHAAEPAVEAARAKGAARAGAPHTPHAWSQLQPAPVRADVRRANMSTFQRSSVLLAVVERAGGALDELDVPRLLQDTSGPDLADRTTRAKVVREAVRRGVLRTTKVQRDVGDAHRQRTILYLPSLEPARLHAYVQDVVHGRRARGAPKPADLSGADAGLVAAPPAVLPWATAEPVAPDAGADPAADPATRRAFARLSHVLRAYYGFVHGAAARLRLFHAAALAQPSAPHVDLAYFWTACPLWTYVALVPVRLRTRTAVRAVLADAARTQPVSALPEPVAQRLGVRRVRAHAVRFQSYAEQLVALGAAARDGDGDVRVLDAPRVGDTAYDVRAPGGLDAYWAALRAAHAPGGTAVAPPTAVGFLRAPHAWQDTYALRRPQRAFLRRYAQHEPSDALVARLAHACVAPPDAVAAFLRAPARAAPRARDVLTEKVALRRAQRETEFDAMLAAAQAEHPVAAERRAQVDRLLAQHRRRYLHGREALSPAELQARLRTTLAARAPRRRTPGAPRRRVRTAHAWTPACDALLRDAYVVLAERHARLGGAGAPDANALAPLVADDARAAWATWRAHWKQLLRTPQEQARARVLVRAWAPLAAAARADGVLSDVDVGGAFDVSAHVAHLRAHLDVDACLARAAVARRVVLPRRAAAAAAAAARWAPLAPRTSLALASTAQPMVHRLHAQRSHALSVATYAAARVPPACAPLDGVADAAARMLVGADAGAAARLAAALGGAALDAAIARLVARRAVRVAGEAHGRVHLAYTDEHARALQAPLAPGLVRDARAATAALADAGAATATPAASDGATAAFIAWLDAGVVRASLDLAPLHELRRRTQLNARTLDDVETECCIALERVGRARDAERVAPPAALCDADVALPASLASLAALDTPAGVCVAALDGAQRAAAAAALAQTPAPLVCVGYDVPRIVSRAHLGAWTLRADDGARFVPCAWRDVGGAVRADVWAQRVALVHGWCVSRPGVALAHLAAQLAPAVDRLELVALVGALAGAGALTVRAPCVPWTLAADAEVALEPGAGAWFAVGA</sequence>
<dbReference type="InterPro" id="IPR046488">
    <property type="entry name" value="Sfc3/Tfc3_C"/>
</dbReference>
<dbReference type="InterPro" id="IPR036390">
    <property type="entry name" value="WH_DNA-bd_sf"/>
</dbReference>
<keyword evidence="4" id="KW-0804">Transcription</keyword>
<dbReference type="InterPro" id="IPR044210">
    <property type="entry name" value="Tfc3-like"/>
</dbReference>
<dbReference type="SUPFAM" id="SSF46785">
    <property type="entry name" value="Winged helix' DNA-binding domain"/>
    <property type="match status" value="1"/>
</dbReference>
<dbReference type="Proteomes" id="UP001214603">
    <property type="component" value="Chromosome 1"/>
</dbReference>
<evidence type="ECO:0000256" key="1">
    <source>
        <dbReference type="ARBA" id="ARBA00004123"/>
    </source>
</evidence>
<feature type="region of interest" description="Disordered" evidence="6">
    <location>
        <begin position="519"/>
        <end position="579"/>
    </location>
</feature>
<evidence type="ECO:0000259" key="8">
    <source>
        <dbReference type="Pfam" id="PF20222"/>
    </source>
</evidence>
<dbReference type="PANTHER" id="PTHR15180:SF1">
    <property type="entry name" value="GENERAL TRANSCRIPTION FACTOR 3C POLYPEPTIDE 1"/>
    <property type="match status" value="1"/>
</dbReference>
<protein>
    <submittedName>
        <fullName evidence="9">Oxalate--CoA ligase</fullName>
        <ecNumber evidence="9">6.2.1.8</ecNumber>
    </submittedName>
</protein>
<evidence type="ECO:0000256" key="5">
    <source>
        <dbReference type="ARBA" id="ARBA00023242"/>
    </source>
</evidence>
<dbReference type="GO" id="GO:0000127">
    <property type="term" value="C:transcription factor TFIIIC complex"/>
    <property type="evidence" value="ECO:0007669"/>
    <property type="project" value="InterPro"/>
</dbReference>
<evidence type="ECO:0000256" key="2">
    <source>
        <dbReference type="ARBA" id="ARBA00022553"/>
    </source>
</evidence>
<organism evidence="9 10">
    <name type="scientific">Malassezia obtusa</name>
    <dbReference type="NCBI Taxonomy" id="76774"/>
    <lineage>
        <taxon>Eukaryota</taxon>
        <taxon>Fungi</taxon>
        <taxon>Dikarya</taxon>
        <taxon>Basidiomycota</taxon>
        <taxon>Ustilaginomycotina</taxon>
        <taxon>Malasseziomycetes</taxon>
        <taxon>Malasseziales</taxon>
        <taxon>Malasseziaceae</taxon>
        <taxon>Malassezia</taxon>
    </lineage>
</organism>
<dbReference type="PANTHER" id="PTHR15180">
    <property type="entry name" value="GENERAL TRANSCRIPTION FACTOR 3C POLYPEPTIDE 1"/>
    <property type="match status" value="1"/>
</dbReference>
<gene>
    <name evidence="9" type="ORF">MOBT1_000681</name>
</gene>
<dbReference type="EMBL" id="CP119934">
    <property type="protein sequence ID" value="WFD01998.1"/>
    <property type="molecule type" value="Genomic_DNA"/>
</dbReference>
<evidence type="ECO:0000313" key="9">
    <source>
        <dbReference type="EMBL" id="WFD01998.1"/>
    </source>
</evidence>
<keyword evidence="3" id="KW-0238">DNA-binding</keyword>
<feature type="domain" description="B-block binding subunit of TFIIIC" evidence="7">
    <location>
        <begin position="135"/>
        <end position="201"/>
    </location>
</feature>
<dbReference type="GO" id="GO:0005634">
    <property type="term" value="C:nucleus"/>
    <property type="evidence" value="ECO:0007669"/>
    <property type="project" value="UniProtKB-SubCell"/>
</dbReference>
<evidence type="ECO:0000256" key="3">
    <source>
        <dbReference type="ARBA" id="ARBA00023125"/>
    </source>
</evidence>
<dbReference type="GO" id="GO:0050203">
    <property type="term" value="F:oxalate-CoA ligase activity"/>
    <property type="evidence" value="ECO:0007669"/>
    <property type="project" value="UniProtKB-EC"/>
</dbReference>
<keyword evidence="10" id="KW-1185">Reference proteome</keyword>
<dbReference type="InterPro" id="IPR007309">
    <property type="entry name" value="TFIIIC_Bblock-bd"/>
</dbReference>
<keyword evidence="2" id="KW-0597">Phosphoprotein</keyword>
<dbReference type="InterPro" id="IPR036388">
    <property type="entry name" value="WH-like_DNA-bd_sf"/>
</dbReference>
<accession>A0AAF0ISA3</accession>
<evidence type="ECO:0000256" key="6">
    <source>
        <dbReference type="SAM" id="MobiDB-lite"/>
    </source>
</evidence>
<feature type="domain" description="Transcription factor tau subunit sfc3/Tfc3 C-terminal" evidence="8">
    <location>
        <begin position="1143"/>
        <end position="1562"/>
    </location>
</feature>